<accession>A2FCT6</accession>
<name>A2FCT6_TRIV3</name>
<feature type="region of interest" description="Disordered" evidence="2">
    <location>
        <begin position="735"/>
        <end position="754"/>
    </location>
</feature>
<evidence type="ECO:0000256" key="1">
    <source>
        <dbReference type="PROSITE-ProRule" id="PRU00023"/>
    </source>
</evidence>
<dbReference type="KEGG" id="tva:4755048"/>
<dbReference type="SMR" id="A2FCT6"/>
<protein>
    <submittedName>
        <fullName evidence="3">Uncharacterized protein</fullName>
    </submittedName>
</protein>
<reference evidence="3" key="1">
    <citation type="submission" date="2006-10" db="EMBL/GenBank/DDBJ databases">
        <authorList>
            <person name="Amadeo P."/>
            <person name="Zhao Q."/>
            <person name="Wortman J."/>
            <person name="Fraser-Liggett C."/>
            <person name="Carlton J."/>
        </authorList>
    </citation>
    <scope>NUCLEOTIDE SEQUENCE</scope>
    <source>
        <strain evidence="3">G3</strain>
    </source>
</reference>
<proteinExistence type="predicted"/>
<dbReference type="Proteomes" id="UP000001542">
    <property type="component" value="Unassembled WGS sequence"/>
</dbReference>
<dbReference type="VEuPathDB" id="TrichDB:TVAGG3_0203610"/>
<dbReference type="InterPro" id="IPR052801">
    <property type="entry name" value="Ankyrin-EF-hand"/>
</dbReference>
<feature type="repeat" description="ANK" evidence="1">
    <location>
        <begin position="1181"/>
        <end position="1213"/>
    </location>
</feature>
<dbReference type="Gene3D" id="1.25.40.20">
    <property type="entry name" value="Ankyrin repeat-containing domain"/>
    <property type="match status" value="1"/>
</dbReference>
<dbReference type="PROSITE" id="PS50297">
    <property type="entry name" value="ANK_REP_REGION"/>
    <property type="match status" value="1"/>
</dbReference>
<reference evidence="3" key="2">
    <citation type="journal article" date="2007" name="Science">
        <title>Draft genome sequence of the sexually transmitted pathogen Trichomonas vaginalis.</title>
        <authorList>
            <person name="Carlton J.M."/>
            <person name="Hirt R.P."/>
            <person name="Silva J.C."/>
            <person name="Delcher A.L."/>
            <person name="Schatz M."/>
            <person name="Zhao Q."/>
            <person name="Wortman J.R."/>
            <person name="Bidwell S.L."/>
            <person name="Alsmark U.C.M."/>
            <person name="Besteiro S."/>
            <person name="Sicheritz-Ponten T."/>
            <person name="Noel C.J."/>
            <person name="Dacks J.B."/>
            <person name="Foster P.G."/>
            <person name="Simillion C."/>
            <person name="Van de Peer Y."/>
            <person name="Miranda-Saavedra D."/>
            <person name="Barton G.J."/>
            <person name="Westrop G.D."/>
            <person name="Mueller S."/>
            <person name="Dessi D."/>
            <person name="Fiori P.L."/>
            <person name="Ren Q."/>
            <person name="Paulsen I."/>
            <person name="Zhang H."/>
            <person name="Bastida-Corcuera F.D."/>
            <person name="Simoes-Barbosa A."/>
            <person name="Brown M.T."/>
            <person name="Hayes R.D."/>
            <person name="Mukherjee M."/>
            <person name="Okumura C.Y."/>
            <person name="Schneider R."/>
            <person name="Smith A.J."/>
            <person name="Vanacova S."/>
            <person name="Villalvazo M."/>
            <person name="Haas B.J."/>
            <person name="Pertea M."/>
            <person name="Feldblyum T.V."/>
            <person name="Utterback T.R."/>
            <person name="Shu C.L."/>
            <person name="Osoegawa K."/>
            <person name="de Jong P.J."/>
            <person name="Hrdy I."/>
            <person name="Horvathova L."/>
            <person name="Zubacova Z."/>
            <person name="Dolezal P."/>
            <person name="Malik S.B."/>
            <person name="Logsdon J.M. Jr."/>
            <person name="Henze K."/>
            <person name="Gupta A."/>
            <person name="Wang C.C."/>
            <person name="Dunne R.L."/>
            <person name="Upcroft J.A."/>
            <person name="Upcroft P."/>
            <person name="White O."/>
            <person name="Salzberg S.L."/>
            <person name="Tang P."/>
            <person name="Chiu C.-H."/>
            <person name="Lee Y.-S."/>
            <person name="Embley T.M."/>
            <person name="Coombs G.H."/>
            <person name="Mottram J.C."/>
            <person name="Tachezy J."/>
            <person name="Fraser-Liggett C.M."/>
            <person name="Johnson P.J."/>
        </authorList>
    </citation>
    <scope>NUCLEOTIDE SEQUENCE [LARGE SCALE GENOMIC DNA]</scope>
    <source>
        <strain evidence="3">G3</strain>
    </source>
</reference>
<dbReference type="InterPro" id="IPR002110">
    <property type="entry name" value="Ankyrin_rpt"/>
</dbReference>
<keyword evidence="1" id="KW-0040">ANK repeat</keyword>
<dbReference type="PANTHER" id="PTHR24127:SF1">
    <property type="entry name" value="ANKYRIN REPEAT AND EF-HAND DOMAIN-CONTAINING PROTEIN 1"/>
    <property type="match status" value="1"/>
</dbReference>
<sequence length="1382" mass="162074">MKKILTGQSHVINRSISKKQFVNLETNPKDSFNKTSFGSKVQNLITALQLSPVFIMEQDLLLSPEKCATDQLSEAYTHLSRIQQLFSSYDSQNDEQTRELLEFIETNIQTGLHELEINIWLRPKHVKDYVYLYMNLSRNVRLLATKSLYVSDQFSYYLHKADENSYYESKLLSSPLDPELSSNLDYLYGLIFSKCDVQATQFPYEYLDHIIDDDFQFFAELSKKTDFDLKQIYLYNGAKIQLLQLACFYGARKIFKYFWDNKLKIDIKLFQTVYNVYALASGAEEIINLVGDSDTNCKEYSLIPLIFRHDNIYDWFIFNKFKEEDFNTGSKFYYFSETFSIRTLHSFHVRNPKKLLKCQNYLLCLVMDGINVLTQELSQYSEYNSTIFSIAYDPVTISNIINNADDQFINSCFNNCLENLDIIHLNVFLDHPKFNVLKIEHIIEDSYLKNFLITKINQNQSPKDLIKLHNSNFPLSNEAKTMIIKYYLDRCELADLNMFISDSISDFSKNELLNLLQLSPFMYYYLSTHLSKQLFTDDEFKYLLHFACFNPYEKINFPFKEDSRLDPIAMINLSYLKRRTGLLKPQNLNDIKVLINSIMQKEAYNDYITKNPAAIINILPVLIQLKIDFKIQTFSQEMFDKMLHYYIMAQLTMRSSVKNLESVLDYLLLDQNRQFVNLEKISEIFNSSSFYSRLAFTKEEFDYIKTINPDMRRLMNNLENVKYLTIEEIFELDDESSPKTNNSSQGQSTATFGSGAISQWPNKYKYKYNSNSHSWISNPFTKSISTRWEKTKISNKSNQNETFQHNPPKTEMQLKQNIVKKFLEDFQPNDESMKLLLSQNSINDYVVFMVDYEKYNKYLTTDLLINALTCNKSSDDVSIATELFSRKLNTEQMIKIFELIPISYYKDLNLRNVDPAMKLLISIKTKKYIENIGKIENESVFLKKLIDSNYKFEHSEFLFKYEFSQKAKVSALFYAIEKNKLAVVEELINHGTRLDIMMNGKLPIEYAVMFDNPGAFNHVQNGFIIISKKDDQKKNIFKAIFGRCSKESRIFQNIKDQINPEIEKRYFNLKEYYPDVTKTKDLLVDLVLSSKKFEQKYQITKSDDLDEIKFNEINDIVEALYLLVMYSSKFREFIGSFYLNMEFSFADYTEKIESKISEFSNKFKNVYSVLSGKDMITNDEDNSKLLYLASRVGNLEIIKSLLEKGAELKNVEGFYYLFSPALEAVSKDRSDILELFIEHGLNVNEVYTSDQMTLINCSILYNAKNCFDILKKKADLLRSVKLSLFECCLIQYSRGEQYFANQLYELIDQERERIESYSFNLFEMKQMNFNLTYSVDFGSIGYVSGAFDAEIASRIMLTDIVQKNLAVHTTFRGDYESYTDWL</sequence>
<keyword evidence="4" id="KW-1185">Reference proteome</keyword>
<evidence type="ECO:0000313" key="3">
    <source>
        <dbReference type="EMBL" id="EAX97267.1"/>
    </source>
</evidence>
<gene>
    <name evidence="3" type="ORF">TVAG_025030</name>
</gene>
<feature type="compositionally biased region" description="Polar residues" evidence="2">
    <location>
        <begin position="738"/>
        <end position="754"/>
    </location>
</feature>
<dbReference type="SMART" id="SM00248">
    <property type="entry name" value="ANK"/>
    <property type="match status" value="5"/>
</dbReference>
<dbReference type="SUPFAM" id="SSF48403">
    <property type="entry name" value="Ankyrin repeat"/>
    <property type="match status" value="1"/>
</dbReference>
<dbReference type="EMBL" id="DS113722">
    <property type="protein sequence ID" value="EAX97267.1"/>
    <property type="molecule type" value="Genomic_DNA"/>
</dbReference>
<organism evidence="3 4">
    <name type="scientific">Trichomonas vaginalis (strain ATCC PRA-98 / G3)</name>
    <dbReference type="NCBI Taxonomy" id="412133"/>
    <lineage>
        <taxon>Eukaryota</taxon>
        <taxon>Metamonada</taxon>
        <taxon>Parabasalia</taxon>
        <taxon>Trichomonadida</taxon>
        <taxon>Trichomonadidae</taxon>
        <taxon>Trichomonas</taxon>
    </lineage>
</organism>
<dbReference type="VEuPathDB" id="TrichDB:TVAG_025030"/>
<dbReference type="PANTHER" id="PTHR24127">
    <property type="entry name" value="ANKYRIN REPEAT AND EF-HAND DOMAIN-CONTAINING PROTEIN 1"/>
    <property type="match status" value="1"/>
</dbReference>
<evidence type="ECO:0000313" key="4">
    <source>
        <dbReference type="Proteomes" id="UP000001542"/>
    </source>
</evidence>
<dbReference type="RefSeq" id="XP_001310197.1">
    <property type="nucleotide sequence ID" value="XM_001310196.1"/>
</dbReference>
<evidence type="ECO:0000256" key="2">
    <source>
        <dbReference type="SAM" id="MobiDB-lite"/>
    </source>
</evidence>
<dbReference type="PROSITE" id="PS50088">
    <property type="entry name" value="ANK_REPEAT"/>
    <property type="match status" value="1"/>
</dbReference>
<dbReference type="InParanoid" id="A2FCT6"/>
<dbReference type="InterPro" id="IPR036770">
    <property type="entry name" value="Ankyrin_rpt-contain_sf"/>
</dbReference>